<proteinExistence type="predicted"/>
<dbReference type="EMBL" id="JBHSLV010000026">
    <property type="protein sequence ID" value="MFC5394009.1"/>
    <property type="molecule type" value="Genomic_DNA"/>
</dbReference>
<dbReference type="InterPro" id="IPR040602">
    <property type="entry name" value="Cucumopine_C"/>
</dbReference>
<comment type="caution">
    <text evidence="2">The sequence shown here is derived from an EMBL/GenBank/DDBJ whole genome shotgun (WGS) entry which is preliminary data.</text>
</comment>
<reference evidence="3" key="1">
    <citation type="journal article" date="2019" name="Int. J. Syst. Evol. Microbiol.">
        <title>The Global Catalogue of Microorganisms (GCM) 10K type strain sequencing project: providing services to taxonomists for standard genome sequencing and annotation.</title>
        <authorList>
            <consortium name="The Broad Institute Genomics Platform"/>
            <consortium name="The Broad Institute Genome Sequencing Center for Infectious Disease"/>
            <person name="Wu L."/>
            <person name="Ma J."/>
        </authorList>
    </citation>
    <scope>NUCLEOTIDE SEQUENCE [LARGE SCALE GENOMIC DNA]</scope>
    <source>
        <strain evidence="3">CGMCC 1.16326</strain>
    </source>
</reference>
<organism evidence="2 3">
    <name type="scientific">Bosea vestrisii</name>
    <dbReference type="NCBI Taxonomy" id="151416"/>
    <lineage>
        <taxon>Bacteria</taxon>
        <taxon>Pseudomonadati</taxon>
        <taxon>Pseudomonadota</taxon>
        <taxon>Alphaproteobacteria</taxon>
        <taxon>Hyphomicrobiales</taxon>
        <taxon>Boseaceae</taxon>
        <taxon>Bosea</taxon>
    </lineage>
</organism>
<dbReference type="InterPro" id="IPR029000">
    <property type="entry name" value="Cyclophilin-like_dom_sf"/>
</dbReference>
<dbReference type="RefSeq" id="WP_377009113.1">
    <property type="nucleotide sequence ID" value="NZ_JBHSLV010000026.1"/>
</dbReference>
<evidence type="ECO:0000313" key="2">
    <source>
        <dbReference type="EMBL" id="MFC5394009.1"/>
    </source>
</evidence>
<dbReference type="Gene3D" id="2.40.100.20">
    <property type="match status" value="1"/>
</dbReference>
<keyword evidence="3" id="KW-1185">Reference proteome</keyword>
<dbReference type="Proteomes" id="UP001596104">
    <property type="component" value="Unassembled WGS sequence"/>
</dbReference>
<gene>
    <name evidence="2" type="ORF">ACFPPC_15300</name>
</gene>
<sequence length="312" mass="35506">MDAETLRFDVPEYSVSLRARLLTDRNPALVEKVLAELPLETVLHHVLFSGRAIYMPTRIIDSEPGNMVMRRLGDVYLYQPSAQICITYNDKTPESAPVNKFAEIHPDDLPALIRLGELVRDHTVARAQRKVIKIVVRSSISPVRVSSPIVQLGKDLPSDHWRHAVNRINDEVDRVWLNEPQEVLDLIQADTSPATLFFMNSYLLQDGPNIGSKLLTVSTDNDMTLPFIVRLTKAFLTQPFDHFLFISDLGFPKMKEIGEVYMNALPTLQSLDEYRQLTAPLVVLLNRMQKWMHLIYDHGGLNPGEKIQLSSR</sequence>
<dbReference type="Pfam" id="PF18631">
    <property type="entry name" value="Cucumopine_C"/>
    <property type="match status" value="1"/>
</dbReference>
<evidence type="ECO:0000313" key="3">
    <source>
        <dbReference type="Proteomes" id="UP001596104"/>
    </source>
</evidence>
<accession>A0ABW0HGA6</accession>
<dbReference type="SUPFAM" id="SSF50891">
    <property type="entry name" value="Cyclophilin-like"/>
    <property type="match status" value="1"/>
</dbReference>
<evidence type="ECO:0000259" key="1">
    <source>
        <dbReference type="Pfam" id="PF18631"/>
    </source>
</evidence>
<protein>
    <recommendedName>
        <fullName evidence="1">Cucumopine synthase C-terminal helical bundle domain-containing protein</fullName>
    </recommendedName>
</protein>
<feature type="domain" description="Cucumopine synthase C-terminal helical bundle" evidence="1">
    <location>
        <begin position="161"/>
        <end position="293"/>
    </location>
</feature>
<name>A0ABW0HGA6_9HYPH</name>